<sequence length="241" mass="25883">MAGEIRALSERTGRKIRVGIDISSMNRTMAASLLLSVLSKASCCEAITLFYVPARFASPSLTVSPIEQVGPVLPELSGFKCEPGRPVAVVMGLGYEYGTAVGLINQLEPQLTICLKASGGDPMYDAAVSDANLGFDFGPYNVEVSDYDLRDIGAAFRHIETLVHGLVPTYRVVLVPMGPKILSAILVLIALKYFGRAALWRVARSSPPADVQADSFYVSADVDLDDVAIEKLNAAMGPFRR</sequence>
<accession>A0A4R7NXI8</accession>
<gene>
    <name evidence="1" type="ORF">DFR24_4010</name>
</gene>
<name>A0A4R7NXI8_9GAMM</name>
<dbReference type="Proteomes" id="UP000295341">
    <property type="component" value="Unassembled WGS sequence"/>
</dbReference>
<proteinExistence type="predicted"/>
<keyword evidence="2" id="KW-1185">Reference proteome</keyword>
<dbReference type="AlphaFoldDB" id="A0A4R7NXI8"/>
<evidence type="ECO:0000313" key="1">
    <source>
        <dbReference type="EMBL" id="TDU25572.1"/>
    </source>
</evidence>
<dbReference type="EMBL" id="SOBT01000011">
    <property type="protein sequence ID" value="TDU25572.1"/>
    <property type="molecule type" value="Genomic_DNA"/>
</dbReference>
<evidence type="ECO:0000313" key="2">
    <source>
        <dbReference type="Proteomes" id="UP000295341"/>
    </source>
</evidence>
<organism evidence="1 2">
    <name type="scientific">Panacagrimonas perspica</name>
    <dbReference type="NCBI Taxonomy" id="381431"/>
    <lineage>
        <taxon>Bacteria</taxon>
        <taxon>Pseudomonadati</taxon>
        <taxon>Pseudomonadota</taxon>
        <taxon>Gammaproteobacteria</taxon>
        <taxon>Nevskiales</taxon>
        <taxon>Nevskiaceae</taxon>
        <taxon>Panacagrimonas</taxon>
    </lineage>
</organism>
<comment type="caution">
    <text evidence="1">The sequence shown here is derived from an EMBL/GenBank/DDBJ whole genome shotgun (WGS) entry which is preliminary data.</text>
</comment>
<protein>
    <submittedName>
        <fullName evidence="1">Uncharacterized protein</fullName>
    </submittedName>
</protein>
<reference evidence="1 2" key="1">
    <citation type="submission" date="2019-03" db="EMBL/GenBank/DDBJ databases">
        <title>Genomic Encyclopedia of Type Strains, Phase IV (KMG-IV): sequencing the most valuable type-strain genomes for metagenomic binning, comparative biology and taxonomic classification.</title>
        <authorList>
            <person name="Goeker M."/>
        </authorList>
    </citation>
    <scope>NUCLEOTIDE SEQUENCE [LARGE SCALE GENOMIC DNA]</scope>
    <source>
        <strain evidence="1 2">DSM 26377</strain>
    </source>
</reference>